<comment type="caution">
    <text evidence="6">The sequence shown here is derived from an EMBL/GenBank/DDBJ whole genome shotgun (WGS) entry which is preliminary data.</text>
</comment>
<dbReference type="EMBL" id="SOPW01000002">
    <property type="protein sequence ID" value="TFB24436.1"/>
    <property type="molecule type" value="Genomic_DNA"/>
</dbReference>
<keyword evidence="7" id="KW-1185">Reference proteome</keyword>
<keyword evidence="4" id="KW-0456">Lyase</keyword>
<evidence type="ECO:0000256" key="1">
    <source>
        <dbReference type="ARBA" id="ARBA00004761"/>
    </source>
</evidence>
<gene>
    <name evidence="6" type="ORF">E3U55_02770</name>
</gene>
<dbReference type="Proteomes" id="UP000297975">
    <property type="component" value="Unassembled WGS sequence"/>
</dbReference>
<evidence type="ECO:0000256" key="5">
    <source>
        <dbReference type="ARBA" id="ARBA00023277"/>
    </source>
</evidence>
<name>A0A4Y8IU30_9BACI</name>
<comment type="subunit">
    <text evidence="3">Homotrimer.</text>
</comment>
<dbReference type="NCBIfam" id="TIGR01182">
    <property type="entry name" value="eda"/>
    <property type="match status" value="1"/>
</dbReference>
<comment type="pathway">
    <text evidence="1">Carbohydrate acid metabolism.</text>
</comment>
<dbReference type="Pfam" id="PF01081">
    <property type="entry name" value="Aldolase"/>
    <property type="match status" value="1"/>
</dbReference>
<evidence type="ECO:0000313" key="6">
    <source>
        <dbReference type="EMBL" id="TFB24436.1"/>
    </source>
</evidence>
<dbReference type="InterPro" id="IPR013785">
    <property type="entry name" value="Aldolase_TIM"/>
</dbReference>
<reference evidence="6 7" key="1">
    <citation type="submission" date="2019-03" db="EMBL/GenBank/DDBJ databases">
        <authorList>
            <person name="He R.-H."/>
        </authorList>
    </citation>
    <scope>NUCLEOTIDE SEQUENCE [LARGE SCALE GENOMIC DNA]</scope>
    <source>
        <strain evidence="7">SH 714</strain>
    </source>
</reference>
<dbReference type="AlphaFoldDB" id="A0A4Y8IU30"/>
<comment type="similarity">
    <text evidence="2">Belongs to the KHG/KDPG aldolase family.</text>
</comment>
<dbReference type="Gene3D" id="3.20.20.70">
    <property type="entry name" value="Aldolase class I"/>
    <property type="match status" value="1"/>
</dbReference>
<evidence type="ECO:0000256" key="3">
    <source>
        <dbReference type="ARBA" id="ARBA00011233"/>
    </source>
</evidence>
<sequence>MSKLNNLEKLKQSGVVAVLRRVPKKQLFPLVETLINSGVNVLELTVDSEDAYGSIRELNDRFGDQALVGAGTVLTTEEATQALDVGAKFIFSPSFDKEVVKLTNDRDAISIPGVMTPTEIVEAHQAGADVVKIFPASAVGPGYLKDLQGPLGHIPMIPTGGVDVKNVGEFIQNGAVAVGVGGSLINKKAIENNDIQSIGEVAEAFQAEIRKARGE</sequence>
<dbReference type="RefSeq" id="WP_134338794.1">
    <property type="nucleotide sequence ID" value="NZ_SOPW01000002.1"/>
</dbReference>
<protein>
    <submittedName>
        <fullName evidence="6">Bifunctional 4-hydroxy-2-oxoglutarate aldolase/2-dehydro-3-deoxy-phosphogluconate aldolase</fullName>
    </submittedName>
</protein>
<dbReference type="SUPFAM" id="SSF51569">
    <property type="entry name" value="Aldolase"/>
    <property type="match status" value="1"/>
</dbReference>
<evidence type="ECO:0000313" key="7">
    <source>
        <dbReference type="Proteomes" id="UP000297975"/>
    </source>
</evidence>
<dbReference type="GO" id="GO:0016829">
    <property type="term" value="F:lyase activity"/>
    <property type="evidence" value="ECO:0007669"/>
    <property type="project" value="UniProtKB-KW"/>
</dbReference>
<dbReference type="PANTHER" id="PTHR30246">
    <property type="entry name" value="2-KETO-3-DEOXY-6-PHOSPHOGLUCONATE ALDOLASE"/>
    <property type="match status" value="1"/>
</dbReference>
<dbReference type="CDD" id="cd00452">
    <property type="entry name" value="KDPG_aldolase"/>
    <property type="match status" value="1"/>
</dbReference>
<keyword evidence="5" id="KW-0119">Carbohydrate metabolism</keyword>
<dbReference type="PANTHER" id="PTHR30246:SF1">
    <property type="entry name" value="2-DEHYDRO-3-DEOXY-6-PHOSPHOGALACTONATE ALDOLASE-RELATED"/>
    <property type="match status" value="1"/>
</dbReference>
<dbReference type="InterPro" id="IPR000887">
    <property type="entry name" value="Aldlse_KDPG_KHG"/>
</dbReference>
<accession>A0A4Y8IU30</accession>
<organism evidence="6 7">
    <name type="scientific">Filobacillus milosensis</name>
    <dbReference type="NCBI Taxonomy" id="94137"/>
    <lineage>
        <taxon>Bacteria</taxon>
        <taxon>Bacillati</taxon>
        <taxon>Bacillota</taxon>
        <taxon>Bacilli</taxon>
        <taxon>Bacillales</taxon>
        <taxon>Bacillaceae</taxon>
        <taxon>Filobacillus</taxon>
    </lineage>
</organism>
<evidence type="ECO:0000256" key="2">
    <source>
        <dbReference type="ARBA" id="ARBA00006906"/>
    </source>
</evidence>
<proteinExistence type="inferred from homology"/>
<evidence type="ECO:0000256" key="4">
    <source>
        <dbReference type="ARBA" id="ARBA00023239"/>
    </source>
</evidence>
<dbReference type="OrthoDB" id="9802667at2"/>